<keyword evidence="3" id="KW-1185">Reference proteome</keyword>
<proteinExistence type="predicted"/>
<feature type="transmembrane region" description="Helical" evidence="1">
    <location>
        <begin position="121"/>
        <end position="140"/>
    </location>
</feature>
<protein>
    <submittedName>
        <fullName evidence="2">Uncharacterized protein</fullName>
    </submittedName>
</protein>
<dbReference type="KEGG" id="cfo:105256408"/>
<evidence type="ECO:0000256" key="1">
    <source>
        <dbReference type="SAM" id="Phobius"/>
    </source>
</evidence>
<dbReference type="PANTHER" id="PTHR38640">
    <property type="entry name" value="GEO09659P1"/>
    <property type="match status" value="1"/>
</dbReference>
<keyword evidence="1" id="KW-0812">Transmembrane</keyword>
<dbReference type="FunCoup" id="E2AVB0">
    <property type="interactions" value="22"/>
</dbReference>
<dbReference type="OrthoDB" id="5915502at2759"/>
<feature type="transmembrane region" description="Helical" evidence="1">
    <location>
        <begin position="93"/>
        <end position="115"/>
    </location>
</feature>
<dbReference type="AlphaFoldDB" id="E2AVB0"/>
<name>E2AVB0_CAMFO</name>
<evidence type="ECO:0000313" key="3">
    <source>
        <dbReference type="Proteomes" id="UP000000311"/>
    </source>
</evidence>
<gene>
    <name evidence="2" type="ORF">EAG_16408</name>
</gene>
<feature type="transmembrane region" description="Helical" evidence="1">
    <location>
        <begin position="63"/>
        <end position="81"/>
    </location>
</feature>
<dbReference type="EMBL" id="GL443059">
    <property type="protein sequence ID" value="EFN62664.1"/>
    <property type="molecule type" value="Genomic_DNA"/>
</dbReference>
<accession>E2AVB0</accession>
<evidence type="ECO:0000313" key="2">
    <source>
        <dbReference type="EMBL" id="EFN62664.1"/>
    </source>
</evidence>
<dbReference type="Proteomes" id="UP000000311">
    <property type="component" value="Unassembled WGS sequence"/>
</dbReference>
<dbReference type="PANTHER" id="PTHR38640:SF1">
    <property type="entry name" value="GEO09659P1"/>
    <property type="match status" value="1"/>
</dbReference>
<dbReference type="InParanoid" id="E2AVB0"/>
<keyword evidence="1" id="KW-0472">Membrane</keyword>
<dbReference type="OMA" id="SYIYTRE"/>
<sequence length="155" mass="16356">MAGPGNSDAGCCSVLKKFGLQPVTRCSLAKFYAPAFGAVSYTAMSINVMNPSLVIKVFPKRDITNVLLIGTLVGTGSYIYTREHLKSAPQTVRILYSATGALLLSLGSVLMWAVIRSVVPPSPACCTIAGIGTGVALLKIGSNYLEFVDKQVVKK</sequence>
<organism evidence="3">
    <name type="scientific">Camponotus floridanus</name>
    <name type="common">Florida carpenter ant</name>
    <dbReference type="NCBI Taxonomy" id="104421"/>
    <lineage>
        <taxon>Eukaryota</taxon>
        <taxon>Metazoa</taxon>
        <taxon>Ecdysozoa</taxon>
        <taxon>Arthropoda</taxon>
        <taxon>Hexapoda</taxon>
        <taxon>Insecta</taxon>
        <taxon>Pterygota</taxon>
        <taxon>Neoptera</taxon>
        <taxon>Endopterygota</taxon>
        <taxon>Hymenoptera</taxon>
        <taxon>Apocrita</taxon>
        <taxon>Aculeata</taxon>
        <taxon>Formicoidea</taxon>
        <taxon>Formicidae</taxon>
        <taxon>Formicinae</taxon>
        <taxon>Camponotus</taxon>
    </lineage>
</organism>
<reference evidence="2 3" key="1">
    <citation type="journal article" date="2010" name="Science">
        <title>Genomic comparison of the ants Camponotus floridanus and Harpegnathos saltator.</title>
        <authorList>
            <person name="Bonasio R."/>
            <person name="Zhang G."/>
            <person name="Ye C."/>
            <person name="Mutti N.S."/>
            <person name="Fang X."/>
            <person name="Qin N."/>
            <person name="Donahue G."/>
            <person name="Yang P."/>
            <person name="Li Q."/>
            <person name="Li C."/>
            <person name="Zhang P."/>
            <person name="Huang Z."/>
            <person name="Berger S.L."/>
            <person name="Reinberg D."/>
            <person name="Wang J."/>
            <person name="Liebig J."/>
        </authorList>
    </citation>
    <scope>NUCLEOTIDE SEQUENCE [LARGE SCALE GENOMIC DNA]</scope>
    <source>
        <strain evidence="3">C129</strain>
    </source>
</reference>
<keyword evidence="1" id="KW-1133">Transmembrane helix</keyword>